<feature type="domain" description="Glycosyltransferase subfamily 4-like N-terminal" evidence="3">
    <location>
        <begin position="14"/>
        <end position="144"/>
    </location>
</feature>
<keyword evidence="2 4" id="KW-0808">Transferase</keyword>
<dbReference type="EMBL" id="BMMX01000068">
    <property type="protein sequence ID" value="GGL19537.1"/>
    <property type="molecule type" value="Genomic_DNA"/>
</dbReference>
<name>A0A8J3FSH2_9ACTN</name>
<keyword evidence="5" id="KW-1185">Reference proteome</keyword>
<reference evidence="4" key="1">
    <citation type="journal article" date="2014" name="Int. J. Syst. Evol. Microbiol.">
        <title>Complete genome sequence of Corynebacterium casei LMG S-19264T (=DSM 44701T), isolated from a smear-ripened cheese.</title>
        <authorList>
            <consortium name="US DOE Joint Genome Institute (JGI-PGF)"/>
            <person name="Walter F."/>
            <person name="Albersmeier A."/>
            <person name="Kalinowski J."/>
            <person name="Ruckert C."/>
        </authorList>
    </citation>
    <scope>NUCLEOTIDE SEQUENCE</scope>
    <source>
        <strain evidence="4">CGMCC 4.7299</strain>
    </source>
</reference>
<evidence type="ECO:0000256" key="1">
    <source>
        <dbReference type="ARBA" id="ARBA00022676"/>
    </source>
</evidence>
<dbReference type="RefSeq" id="WP_229716331.1">
    <property type="nucleotide sequence ID" value="NZ_BMMX01000068.1"/>
</dbReference>
<evidence type="ECO:0000259" key="3">
    <source>
        <dbReference type="Pfam" id="PF13439"/>
    </source>
</evidence>
<evidence type="ECO:0000256" key="2">
    <source>
        <dbReference type="ARBA" id="ARBA00022679"/>
    </source>
</evidence>
<dbReference type="SUPFAM" id="SSF53756">
    <property type="entry name" value="UDP-Glycosyltransferase/glycogen phosphorylase"/>
    <property type="match status" value="1"/>
</dbReference>
<dbReference type="InterPro" id="IPR050194">
    <property type="entry name" value="Glycosyltransferase_grp1"/>
</dbReference>
<dbReference type="Gene3D" id="3.40.50.2000">
    <property type="entry name" value="Glycogen Phosphorylase B"/>
    <property type="match status" value="2"/>
</dbReference>
<dbReference type="PANTHER" id="PTHR45947">
    <property type="entry name" value="SULFOQUINOVOSYL TRANSFERASE SQD2"/>
    <property type="match status" value="1"/>
</dbReference>
<organism evidence="4 5">
    <name type="scientific">Mangrovihabitans endophyticus</name>
    <dbReference type="NCBI Taxonomy" id="1751298"/>
    <lineage>
        <taxon>Bacteria</taxon>
        <taxon>Bacillati</taxon>
        <taxon>Actinomycetota</taxon>
        <taxon>Actinomycetes</taxon>
        <taxon>Micromonosporales</taxon>
        <taxon>Micromonosporaceae</taxon>
        <taxon>Mangrovihabitans</taxon>
    </lineage>
</organism>
<evidence type="ECO:0000313" key="5">
    <source>
        <dbReference type="Proteomes" id="UP000656042"/>
    </source>
</evidence>
<keyword evidence="1" id="KW-0328">Glycosyltransferase</keyword>
<protein>
    <submittedName>
        <fullName evidence="4">Glycosyl transferase</fullName>
    </submittedName>
</protein>
<dbReference type="GO" id="GO:0016757">
    <property type="term" value="F:glycosyltransferase activity"/>
    <property type="evidence" value="ECO:0007669"/>
    <property type="project" value="UniProtKB-KW"/>
</dbReference>
<gene>
    <name evidence="4" type="ORF">GCM10012284_62600</name>
</gene>
<dbReference type="PANTHER" id="PTHR45947:SF13">
    <property type="entry name" value="TRANSFERASE"/>
    <property type="match status" value="1"/>
</dbReference>
<dbReference type="Pfam" id="PF13692">
    <property type="entry name" value="Glyco_trans_1_4"/>
    <property type="match status" value="1"/>
</dbReference>
<dbReference type="Pfam" id="PF13439">
    <property type="entry name" value="Glyco_transf_4"/>
    <property type="match status" value="1"/>
</dbReference>
<sequence length="356" mass="37922">MRIAMVHASFSVRGGAENYLDDLAAALVDRGHQVRVFTAADRPRWSARLPGKAAVHLGDLLDPTGLRPRDLRVFRPDVVHVHNWQGLGVLPVARLARAYPTVHTVHDYAVVDPNNAMLSLGRSGLLDATLRLRSAWILRRFAAVSLIYATPRARAAVVRSAPRTRQPRSRIVPLAVAGHRATADLPPGDPGTFLYLGALGVHKGVDLLLEAWDSPGTLLVAGDGPLRDEVRRAAAASGGSVIYLGPLDADGKRAAFGRAGWLVFPSRHVETYGLVCAEALIAGRPVIAGAHAPPPMAGEKSVLLYHGVDGLRATLRRAAGMSPDEYAAVAAAAAADGRELDWDAHVGAVLDAYRSR</sequence>
<evidence type="ECO:0000313" key="4">
    <source>
        <dbReference type="EMBL" id="GGL19537.1"/>
    </source>
</evidence>
<accession>A0A8J3FSH2</accession>
<dbReference type="GO" id="GO:1901137">
    <property type="term" value="P:carbohydrate derivative biosynthetic process"/>
    <property type="evidence" value="ECO:0007669"/>
    <property type="project" value="UniProtKB-ARBA"/>
</dbReference>
<dbReference type="InterPro" id="IPR028098">
    <property type="entry name" value="Glyco_trans_4-like_N"/>
</dbReference>
<proteinExistence type="predicted"/>
<comment type="caution">
    <text evidence="4">The sequence shown here is derived from an EMBL/GenBank/DDBJ whole genome shotgun (WGS) entry which is preliminary data.</text>
</comment>
<dbReference type="AlphaFoldDB" id="A0A8J3FSH2"/>
<dbReference type="Proteomes" id="UP000656042">
    <property type="component" value="Unassembled WGS sequence"/>
</dbReference>
<reference evidence="4" key="2">
    <citation type="submission" date="2020-09" db="EMBL/GenBank/DDBJ databases">
        <authorList>
            <person name="Sun Q."/>
            <person name="Zhou Y."/>
        </authorList>
    </citation>
    <scope>NUCLEOTIDE SEQUENCE</scope>
    <source>
        <strain evidence="4">CGMCC 4.7299</strain>
    </source>
</reference>